<sequence>MYESRLRVPGKSPRTACFALLWLVGAVVLPAIASGQTEEAAGSASGGALASEGRLASGDGRTSAGGLAPSGGLVASDIALLEEAFRLQAELGSEVWPTWGPMETPVLYKTGSQEFLIGHPSPPDQFVMTGQTFRGQPVLAAASTDSTFYLAAFPYEGTMTVVVSRPSPDSDMARWVVLANHEMFHVWQKRVRPGRVVEPFVGAHAMEHELSFPFPYDDDAVLSLLRLDGEEVFLGCSADSLPPATARRTVGLLRHVDQLGPSVFSDSLAFVYKKWMEWHEGVARYTERSLALLASDDTPYSPGEAFAREFPEASFEGLRDTYASDLNPIRFVGEGVSGRMAFYYLGMGKAYLLDRLLPEWKAQYFEKDLDALIAEAESAPMCQVD</sequence>
<reference evidence="2" key="1">
    <citation type="submission" date="2020-04" db="EMBL/GenBank/DDBJ databases">
        <authorList>
            <person name="Zhang T."/>
        </authorList>
    </citation>
    <scope>NUCLEOTIDE SEQUENCE</scope>
    <source>
        <strain evidence="2">HKST-UBA02</strain>
    </source>
</reference>
<accession>A0A956NHP3</accession>
<protein>
    <submittedName>
        <fullName evidence="2">Uncharacterized protein</fullName>
    </submittedName>
</protein>
<dbReference type="AlphaFoldDB" id="A0A956NHP3"/>
<reference evidence="2" key="2">
    <citation type="journal article" date="2021" name="Microbiome">
        <title>Successional dynamics and alternative stable states in a saline activated sludge microbial community over 9 years.</title>
        <authorList>
            <person name="Wang Y."/>
            <person name="Ye J."/>
            <person name="Ju F."/>
            <person name="Liu L."/>
            <person name="Boyd J.A."/>
            <person name="Deng Y."/>
            <person name="Parks D.H."/>
            <person name="Jiang X."/>
            <person name="Yin X."/>
            <person name="Woodcroft B.J."/>
            <person name="Tyson G.W."/>
            <person name="Hugenholtz P."/>
            <person name="Polz M.F."/>
            <person name="Zhang T."/>
        </authorList>
    </citation>
    <scope>NUCLEOTIDE SEQUENCE</scope>
    <source>
        <strain evidence="2">HKST-UBA02</strain>
    </source>
</reference>
<evidence type="ECO:0000313" key="2">
    <source>
        <dbReference type="EMBL" id="MCA9759602.1"/>
    </source>
</evidence>
<organism evidence="2 3">
    <name type="scientific">Eiseniibacteriota bacterium</name>
    <dbReference type="NCBI Taxonomy" id="2212470"/>
    <lineage>
        <taxon>Bacteria</taxon>
        <taxon>Candidatus Eiseniibacteriota</taxon>
    </lineage>
</organism>
<feature type="compositionally biased region" description="Low complexity" evidence="1">
    <location>
        <begin position="40"/>
        <end position="58"/>
    </location>
</feature>
<gene>
    <name evidence="2" type="ORF">KDA27_27650</name>
</gene>
<comment type="caution">
    <text evidence="2">The sequence shown here is derived from an EMBL/GenBank/DDBJ whole genome shotgun (WGS) entry which is preliminary data.</text>
</comment>
<dbReference type="EMBL" id="JAGQHS010000407">
    <property type="protein sequence ID" value="MCA9759602.1"/>
    <property type="molecule type" value="Genomic_DNA"/>
</dbReference>
<dbReference type="Proteomes" id="UP000739538">
    <property type="component" value="Unassembled WGS sequence"/>
</dbReference>
<name>A0A956NHP3_UNCEI</name>
<evidence type="ECO:0000313" key="3">
    <source>
        <dbReference type="Proteomes" id="UP000739538"/>
    </source>
</evidence>
<proteinExistence type="predicted"/>
<evidence type="ECO:0000256" key="1">
    <source>
        <dbReference type="SAM" id="MobiDB-lite"/>
    </source>
</evidence>
<feature type="region of interest" description="Disordered" evidence="1">
    <location>
        <begin position="40"/>
        <end position="63"/>
    </location>
</feature>